<feature type="region of interest" description="Disordered" evidence="1">
    <location>
        <begin position="1"/>
        <end position="21"/>
    </location>
</feature>
<keyword evidence="3" id="KW-1185">Reference proteome</keyword>
<evidence type="ECO:0000313" key="3">
    <source>
        <dbReference type="Proteomes" id="UP001642360"/>
    </source>
</evidence>
<feature type="compositionally biased region" description="Low complexity" evidence="1">
    <location>
        <begin position="10"/>
        <end position="21"/>
    </location>
</feature>
<dbReference type="EMBL" id="CAUOFW020002267">
    <property type="protein sequence ID" value="CAK9152345.1"/>
    <property type="molecule type" value="Genomic_DNA"/>
</dbReference>
<evidence type="ECO:0000256" key="1">
    <source>
        <dbReference type="SAM" id="MobiDB-lite"/>
    </source>
</evidence>
<sequence length="76" mass="8160">MLNVRRKKISTTPASSASTSVPVTSFVLATSCIPTPTPSHMKWRPPASSSTTWRPPTPSSYATPTSSSTSWRPPTQ</sequence>
<dbReference type="Proteomes" id="UP001642360">
    <property type="component" value="Unassembled WGS sequence"/>
</dbReference>
<dbReference type="PROSITE" id="PS51257">
    <property type="entry name" value="PROKAR_LIPOPROTEIN"/>
    <property type="match status" value="1"/>
</dbReference>
<protein>
    <submittedName>
        <fullName evidence="2">Uncharacterized protein</fullName>
    </submittedName>
</protein>
<feature type="region of interest" description="Disordered" evidence="1">
    <location>
        <begin position="35"/>
        <end position="76"/>
    </location>
</feature>
<dbReference type="AlphaFoldDB" id="A0ABC8S5B8"/>
<feature type="compositionally biased region" description="Low complexity" evidence="1">
    <location>
        <begin position="45"/>
        <end position="76"/>
    </location>
</feature>
<comment type="caution">
    <text evidence="2">The sequence shown here is derived from an EMBL/GenBank/DDBJ whole genome shotgun (WGS) entry which is preliminary data.</text>
</comment>
<gene>
    <name evidence="2" type="ORF">ILEXP_LOCUS20564</name>
</gene>
<organism evidence="2 3">
    <name type="scientific">Ilex paraguariensis</name>
    <name type="common">yerba mate</name>
    <dbReference type="NCBI Taxonomy" id="185542"/>
    <lineage>
        <taxon>Eukaryota</taxon>
        <taxon>Viridiplantae</taxon>
        <taxon>Streptophyta</taxon>
        <taxon>Embryophyta</taxon>
        <taxon>Tracheophyta</taxon>
        <taxon>Spermatophyta</taxon>
        <taxon>Magnoliopsida</taxon>
        <taxon>eudicotyledons</taxon>
        <taxon>Gunneridae</taxon>
        <taxon>Pentapetalae</taxon>
        <taxon>asterids</taxon>
        <taxon>campanulids</taxon>
        <taxon>Aquifoliales</taxon>
        <taxon>Aquifoliaceae</taxon>
        <taxon>Ilex</taxon>
    </lineage>
</organism>
<reference evidence="2 3" key="1">
    <citation type="submission" date="2024-02" db="EMBL/GenBank/DDBJ databases">
        <authorList>
            <person name="Vignale AGUSTIN F."/>
            <person name="Sosa J E."/>
            <person name="Modenutti C."/>
        </authorList>
    </citation>
    <scope>NUCLEOTIDE SEQUENCE [LARGE SCALE GENOMIC DNA]</scope>
</reference>
<proteinExistence type="predicted"/>
<evidence type="ECO:0000313" key="2">
    <source>
        <dbReference type="EMBL" id="CAK9152345.1"/>
    </source>
</evidence>
<name>A0ABC8S5B8_9AQUA</name>
<accession>A0ABC8S5B8</accession>